<dbReference type="RefSeq" id="WP_124946075.1">
    <property type="nucleotide sequence ID" value="NZ_BHVT01000024.1"/>
</dbReference>
<protein>
    <submittedName>
        <fullName evidence="12">Putative hemolysin</fullName>
    </submittedName>
</protein>
<keyword evidence="6 8" id="KW-0472">Membrane</keyword>
<dbReference type="GO" id="GO:0050660">
    <property type="term" value="F:flavin adenine dinucleotide binding"/>
    <property type="evidence" value="ECO:0007669"/>
    <property type="project" value="InterPro"/>
</dbReference>
<dbReference type="OrthoDB" id="9797674at2"/>
<evidence type="ECO:0000256" key="5">
    <source>
        <dbReference type="ARBA" id="ARBA00023122"/>
    </source>
</evidence>
<dbReference type="PANTHER" id="PTHR22777:SF17">
    <property type="entry name" value="UPF0053 PROTEIN SLL0260"/>
    <property type="match status" value="1"/>
</dbReference>
<evidence type="ECO:0000256" key="6">
    <source>
        <dbReference type="ARBA" id="ARBA00023136"/>
    </source>
</evidence>
<dbReference type="AlphaFoldDB" id="A0A4R3XRT6"/>
<dbReference type="InterPro" id="IPR005170">
    <property type="entry name" value="Transptr-assoc_dom"/>
</dbReference>
<keyword evidence="3" id="KW-0677">Repeat</keyword>
<comment type="caution">
    <text evidence="12">The sequence shown here is derived from an EMBL/GenBank/DDBJ whole genome shotgun (WGS) entry which is preliminary data.</text>
</comment>
<dbReference type="FunFam" id="3.10.580.10:FF:000002">
    <property type="entry name" value="Magnesium/cobalt efflux protein CorC"/>
    <property type="match status" value="1"/>
</dbReference>
<dbReference type="CDD" id="cd04590">
    <property type="entry name" value="CBS_pair_CorC_HlyC_assoc"/>
    <property type="match status" value="1"/>
</dbReference>
<evidence type="ECO:0000256" key="9">
    <source>
        <dbReference type="SAM" id="Phobius"/>
    </source>
</evidence>
<evidence type="ECO:0000256" key="1">
    <source>
        <dbReference type="ARBA" id="ARBA00004141"/>
    </source>
</evidence>
<dbReference type="InterPro" id="IPR000644">
    <property type="entry name" value="CBS_dom"/>
</dbReference>
<keyword evidence="4 8" id="KW-1133">Transmembrane helix</keyword>
<dbReference type="EMBL" id="SMCO01000028">
    <property type="protein sequence ID" value="TCV80260.1"/>
    <property type="molecule type" value="Genomic_DNA"/>
</dbReference>
<gene>
    <name evidence="12" type="ORF">EDC63_12816</name>
</gene>
<reference evidence="12 13" key="1">
    <citation type="submission" date="2019-03" db="EMBL/GenBank/DDBJ databases">
        <title>Genomic Encyclopedia of Type Strains, Phase IV (KMG-IV): sequencing the most valuable type-strain genomes for metagenomic binning, comparative biology and taxonomic classification.</title>
        <authorList>
            <person name="Goeker M."/>
        </authorList>
    </citation>
    <scope>NUCLEOTIDE SEQUENCE [LARGE SCALE GENOMIC DNA]</scope>
    <source>
        <strain evidence="12 13">DSM 100309</strain>
    </source>
</reference>
<dbReference type="InterPro" id="IPR044751">
    <property type="entry name" value="Ion_transp-like_CBS"/>
</dbReference>
<evidence type="ECO:0000256" key="3">
    <source>
        <dbReference type="ARBA" id="ARBA00022737"/>
    </source>
</evidence>
<dbReference type="InterPro" id="IPR046342">
    <property type="entry name" value="CBS_dom_sf"/>
</dbReference>
<evidence type="ECO:0000259" key="11">
    <source>
        <dbReference type="PROSITE" id="PS51846"/>
    </source>
</evidence>
<evidence type="ECO:0000256" key="2">
    <source>
        <dbReference type="ARBA" id="ARBA00022692"/>
    </source>
</evidence>
<feature type="transmembrane region" description="Helical" evidence="9">
    <location>
        <begin position="99"/>
        <end position="120"/>
    </location>
</feature>
<evidence type="ECO:0000256" key="7">
    <source>
        <dbReference type="PROSITE-ProRule" id="PRU00703"/>
    </source>
</evidence>
<dbReference type="SMART" id="SM01091">
    <property type="entry name" value="CorC_HlyC"/>
    <property type="match status" value="1"/>
</dbReference>
<dbReference type="Gene3D" id="3.10.580.10">
    <property type="entry name" value="CBS-domain"/>
    <property type="match status" value="1"/>
</dbReference>
<dbReference type="PROSITE" id="PS51371">
    <property type="entry name" value="CBS"/>
    <property type="match status" value="2"/>
</dbReference>
<evidence type="ECO:0000256" key="8">
    <source>
        <dbReference type="PROSITE-ProRule" id="PRU01193"/>
    </source>
</evidence>
<evidence type="ECO:0000259" key="10">
    <source>
        <dbReference type="PROSITE" id="PS51371"/>
    </source>
</evidence>
<dbReference type="Gene3D" id="3.30.465.10">
    <property type="match status" value="1"/>
</dbReference>
<accession>A0A4R3XRT6</accession>
<proteinExistence type="predicted"/>
<feature type="transmembrane region" description="Helical" evidence="9">
    <location>
        <begin position="6"/>
        <end position="25"/>
    </location>
</feature>
<sequence length="449" mass="50013">MFEFFTILLLIGLNGLFAMSEIAIVSSRRAKLQHLADSGNRKAKAALDLAQNPNHFLSTIQVGITLIAILSGAIGEATFSRPLAEIFRTVPFIWPYSDTLAFALVVLILTYFSLIIGELVPKRLALLNPEGISITVANPLRFLSRLVFPVVRLLSFSTEWVLRGLGSKPAEEPPITEEEIKVLMAQGTEAGVFEKFEQELVRNIFRLGDRSVSGIMVPRLDFVYLDLESSQEENHKTILTSGHTRFPVCKGGLDNLIGVFHTKDILEFSLLGQPVDLAKIVRPPIYVPESMPAMALLEKFRNTRGHIALVVDEYGEIQGLVTLRDILEAVVGDFPTHGEITEQLAVQREDGSWLLDGMLDIDQLKDILQVSSLPDEASQNYNTLSGFVMMQMGRVPNVADHFEWHEILFEIMDMDGNRIDKVLVTPLIQKTVVSESDKPDRDSPPTSPH</sequence>
<keyword evidence="2 8" id="KW-0812">Transmembrane</keyword>
<dbReference type="SUPFAM" id="SSF56176">
    <property type="entry name" value="FAD-binding/transporter-associated domain-like"/>
    <property type="match status" value="1"/>
</dbReference>
<comment type="subcellular location">
    <subcellularLocation>
        <location evidence="1">Membrane</location>
        <topology evidence="1">Multi-pass membrane protein</topology>
    </subcellularLocation>
</comment>
<dbReference type="SUPFAM" id="SSF54631">
    <property type="entry name" value="CBS-domain pair"/>
    <property type="match status" value="1"/>
</dbReference>
<dbReference type="Pfam" id="PF01595">
    <property type="entry name" value="CNNM"/>
    <property type="match status" value="1"/>
</dbReference>
<keyword evidence="5 7" id="KW-0129">CBS domain</keyword>
<dbReference type="GO" id="GO:0005886">
    <property type="term" value="C:plasma membrane"/>
    <property type="evidence" value="ECO:0007669"/>
    <property type="project" value="TreeGrafter"/>
</dbReference>
<dbReference type="PANTHER" id="PTHR22777">
    <property type="entry name" value="HEMOLYSIN-RELATED"/>
    <property type="match status" value="1"/>
</dbReference>
<dbReference type="Proteomes" id="UP000295367">
    <property type="component" value="Unassembled WGS sequence"/>
</dbReference>
<dbReference type="Pfam" id="PF03471">
    <property type="entry name" value="CorC_HlyC"/>
    <property type="match status" value="1"/>
</dbReference>
<dbReference type="PROSITE" id="PS51846">
    <property type="entry name" value="CNNM"/>
    <property type="match status" value="1"/>
</dbReference>
<dbReference type="InterPro" id="IPR002550">
    <property type="entry name" value="CNNM"/>
</dbReference>
<dbReference type="Pfam" id="PF00571">
    <property type="entry name" value="CBS"/>
    <property type="match status" value="2"/>
</dbReference>
<feature type="transmembrane region" description="Helical" evidence="9">
    <location>
        <begin position="56"/>
        <end position="79"/>
    </location>
</feature>
<feature type="domain" description="CBS" evidence="10">
    <location>
        <begin position="280"/>
        <end position="340"/>
    </location>
</feature>
<feature type="domain" description="CNNM transmembrane" evidence="11">
    <location>
        <begin position="1"/>
        <end position="197"/>
    </location>
</feature>
<dbReference type="SMART" id="SM00116">
    <property type="entry name" value="CBS"/>
    <property type="match status" value="2"/>
</dbReference>
<evidence type="ECO:0000256" key="4">
    <source>
        <dbReference type="ARBA" id="ARBA00022989"/>
    </source>
</evidence>
<keyword evidence="13" id="KW-1185">Reference proteome</keyword>
<dbReference type="InterPro" id="IPR016169">
    <property type="entry name" value="FAD-bd_PCMH_sub2"/>
</dbReference>
<name>A0A4R3XRT6_9PROT</name>
<feature type="domain" description="CBS" evidence="10">
    <location>
        <begin position="216"/>
        <end position="277"/>
    </location>
</feature>
<evidence type="ECO:0000313" key="13">
    <source>
        <dbReference type="Proteomes" id="UP000295367"/>
    </source>
</evidence>
<evidence type="ECO:0000313" key="12">
    <source>
        <dbReference type="EMBL" id="TCV80260.1"/>
    </source>
</evidence>
<dbReference type="InterPro" id="IPR036318">
    <property type="entry name" value="FAD-bd_PCMH-like_sf"/>
</dbReference>
<organism evidence="12 13">
    <name type="scientific">Sulfurirhabdus autotrophica</name>
    <dbReference type="NCBI Taxonomy" id="1706046"/>
    <lineage>
        <taxon>Bacteria</taxon>
        <taxon>Pseudomonadati</taxon>
        <taxon>Pseudomonadota</taxon>
        <taxon>Betaproteobacteria</taxon>
        <taxon>Nitrosomonadales</taxon>
        <taxon>Sulfuricellaceae</taxon>
        <taxon>Sulfurirhabdus</taxon>
    </lineage>
</organism>